<name>A0A5A7QSF4_STRAF</name>
<feature type="region of interest" description="Disordered" evidence="1">
    <location>
        <begin position="81"/>
        <end position="145"/>
    </location>
</feature>
<dbReference type="AlphaFoldDB" id="A0A5A7QSF4"/>
<dbReference type="Proteomes" id="UP000325081">
    <property type="component" value="Unassembled WGS sequence"/>
</dbReference>
<evidence type="ECO:0000256" key="1">
    <source>
        <dbReference type="SAM" id="MobiDB-lite"/>
    </source>
</evidence>
<comment type="caution">
    <text evidence="2">The sequence shown here is derived from an EMBL/GenBank/DDBJ whole genome shotgun (WGS) entry which is preliminary data.</text>
</comment>
<reference evidence="3" key="1">
    <citation type="journal article" date="2019" name="Curr. Biol.">
        <title>Genome Sequence of Striga asiatica Provides Insight into the Evolution of Plant Parasitism.</title>
        <authorList>
            <person name="Yoshida S."/>
            <person name="Kim S."/>
            <person name="Wafula E.K."/>
            <person name="Tanskanen J."/>
            <person name="Kim Y.M."/>
            <person name="Honaas L."/>
            <person name="Yang Z."/>
            <person name="Spallek T."/>
            <person name="Conn C.E."/>
            <person name="Ichihashi Y."/>
            <person name="Cheong K."/>
            <person name="Cui S."/>
            <person name="Der J.P."/>
            <person name="Gundlach H."/>
            <person name="Jiao Y."/>
            <person name="Hori C."/>
            <person name="Ishida J.K."/>
            <person name="Kasahara H."/>
            <person name="Kiba T."/>
            <person name="Kim M.S."/>
            <person name="Koo N."/>
            <person name="Laohavisit A."/>
            <person name="Lee Y.H."/>
            <person name="Lumba S."/>
            <person name="McCourt P."/>
            <person name="Mortimer J.C."/>
            <person name="Mutuku J.M."/>
            <person name="Nomura T."/>
            <person name="Sasaki-Sekimoto Y."/>
            <person name="Seto Y."/>
            <person name="Wang Y."/>
            <person name="Wakatake T."/>
            <person name="Sakakibara H."/>
            <person name="Demura T."/>
            <person name="Yamaguchi S."/>
            <person name="Yoneyama K."/>
            <person name="Manabe R.I."/>
            <person name="Nelson D.C."/>
            <person name="Schulman A.H."/>
            <person name="Timko M.P."/>
            <person name="dePamphilis C.W."/>
            <person name="Choi D."/>
            <person name="Shirasu K."/>
        </authorList>
    </citation>
    <scope>NUCLEOTIDE SEQUENCE [LARGE SCALE GENOMIC DNA]</scope>
    <source>
        <strain evidence="3">cv. UVA1</strain>
    </source>
</reference>
<dbReference type="EMBL" id="BKCP01008070">
    <property type="protein sequence ID" value="GER47798.1"/>
    <property type="molecule type" value="Genomic_DNA"/>
</dbReference>
<organism evidence="2 3">
    <name type="scientific">Striga asiatica</name>
    <name type="common">Asiatic witchweed</name>
    <name type="synonym">Buchnera asiatica</name>
    <dbReference type="NCBI Taxonomy" id="4170"/>
    <lineage>
        <taxon>Eukaryota</taxon>
        <taxon>Viridiplantae</taxon>
        <taxon>Streptophyta</taxon>
        <taxon>Embryophyta</taxon>
        <taxon>Tracheophyta</taxon>
        <taxon>Spermatophyta</taxon>
        <taxon>Magnoliopsida</taxon>
        <taxon>eudicotyledons</taxon>
        <taxon>Gunneridae</taxon>
        <taxon>Pentapetalae</taxon>
        <taxon>asterids</taxon>
        <taxon>lamiids</taxon>
        <taxon>Lamiales</taxon>
        <taxon>Orobanchaceae</taxon>
        <taxon>Buchnereae</taxon>
        <taxon>Striga</taxon>
    </lineage>
</organism>
<feature type="compositionally biased region" description="Polar residues" evidence="1">
    <location>
        <begin position="120"/>
        <end position="135"/>
    </location>
</feature>
<accession>A0A5A7QSF4</accession>
<proteinExistence type="predicted"/>
<keyword evidence="2" id="KW-0675">Receptor</keyword>
<evidence type="ECO:0000313" key="3">
    <source>
        <dbReference type="Proteomes" id="UP000325081"/>
    </source>
</evidence>
<sequence>MIKGGKTSDSVSALASYTPTLEVRSTNTRSKEQAVESVLLELSELGAGVSWLARVRYVVYRGEGLWPRVLPFYSSVSGPWEHGGAVPSPQSKSMRDVYSPKANVGESSDSFGRRRVANISAPSSKGNSPKTQSPETETRKMADREGAKPTLTPLLNQSFFVSDPVGVPTSYGRRFTRFSIFHLSTEKENSSKGRPGALSFSQPSALNQLIQLVSSNPALEEDSISGLESIFISRKTGRERAYQEALQLESIVHQVKIICSRFTTTDPPSPWTLCSNSVLFFPLPDDSLELLEDFWEEIYNLYVLLILLASPSFLEKLQLVLCLIMSDSCLLSSIYVIIARVPKQSEEIERVDCQRCMCRTIQSVRLGWDTHIVAGLRTWLFSVYTKPFSSSLHSKRQCNLSLNGCHEIRSVLIEESYLSDRKWKSHLRTRPRNILTEADLRTISCPVAMMTGEREGVDETPTIYPVAAFFPFDRTRADHTLGSSIPGSNSVALVAKRAQASSQARRIHGIAYTGDRTSSTKHQFDAVYQSKAASMLARVHLVELGLDERRDKLTFAVKWKVSSEGRRWY</sequence>
<gene>
    <name evidence="2" type="ORF">STAS_24935</name>
</gene>
<keyword evidence="3" id="KW-1185">Reference proteome</keyword>
<protein>
    <submittedName>
        <fullName evidence="2">Taste receptor type 1 member 3</fullName>
    </submittedName>
</protein>
<evidence type="ECO:0000313" key="2">
    <source>
        <dbReference type="EMBL" id="GER47798.1"/>
    </source>
</evidence>
<feature type="compositionally biased region" description="Basic and acidic residues" evidence="1">
    <location>
        <begin position="136"/>
        <end position="145"/>
    </location>
</feature>